<evidence type="ECO:0000259" key="5">
    <source>
        <dbReference type="Pfam" id="PF04542"/>
    </source>
</evidence>
<evidence type="ECO:0000256" key="4">
    <source>
        <dbReference type="ARBA" id="ARBA00023163"/>
    </source>
</evidence>
<gene>
    <name evidence="7" type="ORF">SAMN05421820_103690</name>
</gene>
<dbReference type="AlphaFoldDB" id="A0A1G9SSK2"/>
<keyword evidence="8" id="KW-1185">Reference proteome</keyword>
<dbReference type="SUPFAM" id="SSF88659">
    <property type="entry name" value="Sigma3 and sigma4 domains of RNA polymerase sigma factors"/>
    <property type="match status" value="1"/>
</dbReference>
<protein>
    <submittedName>
        <fullName evidence="7">RNA polymerase sigma-70 factor, ECF subfamily</fullName>
    </submittedName>
</protein>
<dbReference type="SUPFAM" id="SSF88946">
    <property type="entry name" value="Sigma2 domain of RNA polymerase sigma factors"/>
    <property type="match status" value="1"/>
</dbReference>
<dbReference type="InterPro" id="IPR014284">
    <property type="entry name" value="RNA_pol_sigma-70_dom"/>
</dbReference>
<dbReference type="GO" id="GO:0016987">
    <property type="term" value="F:sigma factor activity"/>
    <property type="evidence" value="ECO:0007669"/>
    <property type="project" value="UniProtKB-KW"/>
</dbReference>
<dbReference type="InterPro" id="IPR013324">
    <property type="entry name" value="RNA_pol_sigma_r3/r4-like"/>
</dbReference>
<dbReference type="OrthoDB" id="665849at2"/>
<dbReference type="InterPro" id="IPR014327">
    <property type="entry name" value="RNA_pol_sigma70_bacteroid"/>
</dbReference>
<evidence type="ECO:0000259" key="6">
    <source>
        <dbReference type="Pfam" id="PF08281"/>
    </source>
</evidence>
<dbReference type="Pfam" id="PF04542">
    <property type="entry name" value="Sigma70_r2"/>
    <property type="match status" value="1"/>
</dbReference>
<evidence type="ECO:0000256" key="2">
    <source>
        <dbReference type="ARBA" id="ARBA00023015"/>
    </source>
</evidence>
<dbReference type="InterPro" id="IPR013249">
    <property type="entry name" value="RNA_pol_sigma70_r4_t2"/>
</dbReference>
<keyword evidence="3" id="KW-0731">Sigma factor</keyword>
<dbReference type="EMBL" id="FNGY01000003">
    <property type="protein sequence ID" value="SDM38317.1"/>
    <property type="molecule type" value="Genomic_DNA"/>
</dbReference>
<dbReference type="GO" id="GO:0006352">
    <property type="term" value="P:DNA-templated transcription initiation"/>
    <property type="evidence" value="ECO:0007669"/>
    <property type="project" value="InterPro"/>
</dbReference>
<name>A0A1G9SSK2_9SPHI</name>
<dbReference type="NCBIfam" id="TIGR02937">
    <property type="entry name" value="sigma70-ECF"/>
    <property type="match status" value="1"/>
</dbReference>
<sequence length="180" mass="21057">MKSLTDPALLALLKQDNDEAFNEIYARYWDVVYAIACKKLNNREEAKDVVHDLFMVIWMKRHTLKITTTFIGYIYIILKNKLTDLNRRQSLRIKHDDELLKVSGESDHSLFEQFASKDTAQHLQLEIQNMPVGMRKVFLMSREEELSINEIAGRLSISSQTVKNQITNALKRLKSKYPFH</sequence>
<dbReference type="Proteomes" id="UP000183200">
    <property type="component" value="Unassembled WGS sequence"/>
</dbReference>
<comment type="similarity">
    <text evidence="1">Belongs to the sigma-70 factor family. ECF subfamily.</text>
</comment>
<dbReference type="InterPro" id="IPR007627">
    <property type="entry name" value="RNA_pol_sigma70_r2"/>
</dbReference>
<accession>A0A1G9SSK2</accession>
<dbReference type="Gene3D" id="1.10.1740.10">
    <property type="match status" value="1"/>
</dbReference>
<proteinExistence type="inferred from homology"/>
<dbReference type="RefSeq" id="WP_074606612.1">
    <property type="nucleotide sequence ID" value="NZ_FNGY01000003.1"/>
</dbReference>
<dbReference type="Pfam" id="PF08281">
    <property type="entry name" value="Sigma70_r4_2"/>
    <property type="match status" value="1"/>
</dbReference>
<organism evidence="7 8">
    <name type="scientific">Pedobacter steynii</name>
    <dbReference type="NCBI Taxonomy" id="430522"/>
    <lineage>
        <taxon>Bacteria</taxon>
        <taxon>Pseudomonadati</taxon>
        <taxon>Bacteroidota</taxon>
        <taxon>Sphingobacteriia</taxon>
        <taxon>Sphingobacteriales</taxon>
        <taxon>Sphingobacteriaceae</taxon>
        <taxon>Pedobacter</taxon>
    </lineage>
</organism>
<dbReference type="Gene3D" id="1.10.10.10">
    <property type="entry name" value="Winged helix-like DNA-binding domain superfamily/Winged helix DNA-binding domain"/>
    <property type="match status" value="1"/>
</dbReference>
<dbReference type="InterPro" id="IPR036388">
    <property type="entry name" value="WH-like_DNA-bd_sf"/>
</dbReference>
<dbReference type="InterPro" id="IPR013325">
    <property type="entry name" value="RNA_pol_sigma_r2"/>
</dbReference>
<keyword evidence="2" id="KW-0805">Transcription regulation</keyword>
<reference evidence="8" key="1">
    <citation type="submission" date="2016-10" db="EMBL/GenBank/DDBJ databases">
        <authorList>
            <person name="Varghese N."/>
            <person name="Submissions S."/>
        </authorList>
    </citation>
    <scope>NUCLEOTIDE SEQUENCE [LARGE SCALE GENOMIC DNA]</scope>
    <source>
        <strain evidence="8">DSM 19110</strain>
    </source>
</reference>
<dbReference type="NCBIfam" id="TIGR02985">
    <property type="entry name" value="Sig70_bacteroi1"/>
    <property type="match status" value="1"/>
</dbReference>
<evidence type="ECO:0000256" key="3">
    <source>
        <dbReference type="ARBA" id="ARBA00023082"/>
    </source>
</evidence>
<evidence type="ECO:0000313" key="7">
    <source>
        <dbReference type="EMBL" id="SDM38317.1"/>
    </source>
</evidence>
<dbReference type="PANTHER" id="PTHR43133:SF46">
    <property type="entry name" value="RNA POLYMERASE SIGMA-70 FACTOR ECF SUBFAMILY"/>
    <property type="match status" value="1"/>
</dbReference>
<dbReference type="GO" id="GO:0003677">
    <property type="term" value="F:DNA binding"/>
    <property type="evidence" value="ECO:0007669"/>
    <property type="project" value="InterPro"/>
</dbReference>
<evidence type="ECO:0000256" key="1">
    <source>
        <dbReference type="ARBA" id="ARBA00010641"/>
    </source>
</evidence>
<dbReference type="STRING" id="430522.BFS30_03455"/>
<feature type="domain" description="RNA polymerase sigma-70 region 2" evidence="5">
    <location>
        <begin position="25"/>
        <end position="90"/>
    </location>
</feature>
<dbReference type="PANTHER" id="PTHR43133">
    <property type="entry name" value="RNA POLYMERASE ECF-TYPE SIGMA FACTO"/>
    <property type="match status" value="1"/>
</dbReference>
<keyword evidence="4" id="KW-0804">Transcription</keyword>
<evidence type="ECO:0000313" key="8">
    <source>
        <dbReference type="Proteomes" id="UP000183200"/>
    </source>
</evidence>
<dbReference type="InterPro" id="IPR039425">
    <property type="entry name" value="RNA_pol_sigma-70-like"/>
</dbReference>
<feature type="domain" description="RNA polymerase sigma factor 70 region 4 type 2" evidence="6">
    <location>
        <begin position="123"/>
        <end position="173"/>
    </location>
</feature>